<name>A0A135RW44_9PEZI</name>
<reference evidence="3 4" key="1">
    <citation type="submission" date="2014-02" db="EMBL/GenBank/DDBJ databases">
        <title>The genome sequence of Colletotrichum simmondsii CBS122122.</title>
        <authorList>
            <person name="Baroncelli R."/>
            <person name="Thon M.R."/>
        </authorList>
    </citation>
    <scope>NUCLEOTIDE SEQUENCE [LARGE SCALE GENOMIC DNA]</scope>
    <source>
        <strain evidence="3 4">CBS122122</strain>
    </source>
</reference>
<feature type="chain" id="PRO_5007801345" evidence="1">
    <location>
        <begin position="18"/>
        <end position="639"/>
    </location>
</feature>
<evidence type="ECO:0000313" key="4">
    <source>
        <dbReference type="Proteomes" id="UP000070328"/>
    </source>
</evidence>
<sequence length="639" mass="70767">MLLKSLGLLFLASVAVADLHSYCACQYGRDKELDFETTKKVAEDPCSNPFTWAPIVYQPHQALTWAATDRVRWRGSYLQCASGEKCIDGDDFVRQCRKFNPNADGACVECPGWPSQSGNGEIICNYSIASVTIEQGTILGRLVTDGTFPEPLEGFMGIPYALPPVGQLRFRHAVPVPSGNGTLEAFELGPRCPGKQLVPFTDDEWLGPDWESEDCLTINVYRHKGHTAAAKKLPVAVMIPGGAFNRGAARMHNTPSMLAWSEEPWIGVSMQYRIGVAGGMNSALTKKEGLLNLGLKDMYVALEWVQKNIAAFGGDPDDVTIMGLSAAAHGIGHLIMDVNQKKTLFHKAIMDSGGHTARVVHPPESKLNEAHFEEFLELTGCGNRPEHEILPCLRALPSSTIIESGQKIYERSNPSVRWAWQPVLDGDIISRRPIDAWTQEDGTKSPSSQDLLITKEQYPSKNPDSEYVETRPLGIGSQYKRAEAAYGHYAYTCPVRQTAIWGSKSSSDPPVYLYHWALNKTVLYGANHGDQMRYQTYNAEVRSISPKQDEIAGFMHAYATSFIVHGDPNRIKGKFDGRPKWLPFSGQEGREVGKTMIFGEGNDERAGGSGLGTSAKFLDYKWAEKECNFWWKQTANFED</sequence>
<dbReference type="InterPro" id="IPR050309">
    <property type="entry name" value="Type-B_Carboxylest/Lipase"/>
</dbReference>
<organism evidence="3 4">
    <name type="scientific">Colletotrichum simmondsii</name>
    <dbReference type="NCBI Taxonomy" id="703756"/>
    <lineage>
        <taxon>Eukaryota</taxon>
        <taxon>Fungi</taxon>
        <taxon>Dikarya</taxon>
        <taxon>Ascomycota</taxon>
        <taxon>Pezizomycotina</taxon>
        <taxon>Sordariomycetes</taxon>
        <taxon>Hypocreomycetidae</taxon>
        <taxon>Glomerellales</taxon>
        <taxon>Glomerellaceae</taxon>
        <taxon>Colletotrichum</taxon>
        <taxon>Colletotrichum acutatum species complex</taxon>
    </lineage>
</organism>
<dbReference type="OrthoDB" id="408631at2759"/>
<accession>A0A135RW44</accession>
<dbReference type="Proteomes" id="UP000070328">
    <property type="component" value="Unassembled WGS sequence"/>
</dbReference>
<proteinExistence type="predicted"/>
<feature type="domain" description="Carboxylesterase type B" evidence="2">
    <location>
        <begin position="130"/>
        <end position="447"/>
    </location>
</feature>
<comment type="caution">
    <text evidence="3">The sequence shown here is derived from an EMBL/GenBank/DDBJ whole genome shotgun (WGS) entry which is preliminary data.</text>
</comment>
<gene>
    <name evidence="3" type="ORF">CSIM01_06748</name>
</gene>
<keyword evidence="4" id="KW-1185">Reference proteome</keyword>
<dbReference type="Gene3D" id="3.40.50.1820">
    <property type="entry name" value="alpha/beta hydrolase"/>
    <property type="match status" value="2"/>
</dbReference>
<dbReference type="SUPFAM" id="SSF53474">
    <property type="entry name" value="alpha/beta-Hydrolases"/>
    <property type="match status" value="1"/>
</dbReference>
<protein>
    <submittedName>
        <fullName evidence="3">Carboxylesterase</fullName>
    </submittedName>
</protein>
<dbReference type="EMBL" id="JFBX01000805">
    <property type="protein sequence ID" value="KXH27829.1"/>
    <property type="molecule type" value="Genomic_DNA"/>
</dbReference>
<dbReference type="AlphaFoldDB" id="A0A135RW44"/>
<dbReference type="PANTHER" id="PTHR11559">
    <property type="entry name" value="CARBOXYLESTERASE"/>
    <property type="match status" value="1"/>
</dbReference>
<evidence type="ECO:0000256" key="1">
    <source>
        <dbReference type="SAM" id="SignalP"/>
    </source>
</evidence>
<dbReference type="Pfam" id="PF00135">
    <property type="entry name" value="COesterase"/>
    <property type="match status" value="1"/>
</dbReference>
<evidence type="ECO:0000313" key="3">
    <source>
        <dbReference type="EMBL" id="KXH27829.1"/>
    </source>
</evidence>
<keyword evidence="1" id="KW-0732">Signal</keyword>
<dbReference type="InterPro" id="IPR029058">
    <property type="entry name" value="AB_hydrolase_fold"/>
</dbReference>
<feature type="signal peptide" evidence="1">
    <location>
        <begin position="1"/>
        <end position="17"/>
    </location>
</feature>
<dbReference type="InterPro" id="IPR002018">
    <property type="entry name" value="CarbesteraseB"/>
</dbReference>
<evidence type="ECO:0000259" key="2">
    <source>
        <dbReference type="Pfam" id="PF00135"/>
    </source>
</evidence>
<dbReference type="ESTHER" id="9pezi-a0a135rw44">
    <property type="family name" value="Fungal_carboxylesterase_lipase"/>
</dbReference>